<feature type="region of interest" description="Disordered" evidence="1">
    <location>
        <begin position="1"/>
        <end position="22"/>
    </location>
</feature>
<dbReference type="AlphaFoldDB" id="A0A499FTA9"/>
<keyword evidence="3" id="KW-1185">Reference proteome</keyword>
<reference evidence="2" key="1">
    <citation type="submission" date="2022-08" db="UniProtKB">
        <authorList>
            <consortium name="EnsemblMetazoa"/>
        </authorList>
    </citation>
    <scope>IDENTIFICATION</scope>
    <source>
        <strain evidence="2">Dongola</strain>
    </source>
</reference>
<evidence type="ECO:0000313" key="3">
    <source>
        <dbReference type="Proteomes" id="UP000075840"/>
    </source>
</evidence>
<dbReference type="Proteomes" id="UP000075840">
    <property type="component" value="Unassembled WGS sequence"/>
</dbReference>
<proteinExistence type="predicted"/>
<dbReference type="EMBL" id="APCN01002014">
    <property type="status" value="NOT_ANNOTATED_CDS"/>
    <property type="molecule type" value="Genomic_DNA"/>
</dbReference>
<feature type="region of interest" description="Disordered" evidence="1">
    <location>
        <begin position="269"/>
        <end position="363"/>
    </location>
</feature>
<organism evidence="2 3">
    <name type="scientific">Anopheles arabiensis</name>
    <name type="common">Mosquito</name>
    <dbReference type="NCBI Taxonomy" id="7173"/>
    <lineage>
        <taxon>Eukaryota</taxon>
        <taxon>Metazoa</taxon>
        <taxon>Ecdysozoa</taxon>
        <taxon>Arthropoda</taxon>
        <taxon>Hexapoda</taxon>
        <taxon>Insecta</taxon>
        <taxon>Pterygota</taxon>
        <taxon>Neoptera</taxon>
        <taxon>Endopterygota</taxon>
        <taxon>Diptera</taxon>
        <taxon>Nematocera</taxon>
        <taxon>Culicoidea</taxon>
        <taxon>Culicidae</taxon>
        <taxon>Anophelinae</taxon>
        <taxon>Anopheles</taxon>
    </lineage>
</organism>
<name>A0A499FTA9_ANOAR</name>
<dbReference type="EnsemblMetazoa" id="AARA018194-RA">
    <property type="protein sequence ID" value="AARA018194-PA"/>
    <property type="gene ID" value="AARA018194"/>
</dbReference>
<dbReference type="VEuPathDB" id="VectorBase:AARA21_002013"/>
<dbReference type="VEuPathDB" id="VectorBase:AARA018194"/>
<accession>A0A499FTA9</accession>
<sequence length="411" mass="45185">DRHKKKSSPITQPQPPSCSAVHTRRRCSTHRFAWPDCPRPLRDGRKEWCLPPGRYRLGGSLADLANQSTGGGSKAVRDGPTKGGFGCGGATGTNSSQRHPVDINTINLPAEMNKLLHPRKYFVGKIRPGDRMTDRPTLRLALTEPTVCYRDPHHPGPGNYDPEKPQLPSRPGQAVNKQRPLPPCCYTYDLYCREPFFRPPPGRYDIRDALPPHASDQSQPITVQPIPPIRYGKATIRLNSIDIPVRPRKGRRNMKVAFLSGTARFRDRDFMPIGGLGKATPAGGSFTGKRLEKQQEKTPAATSTSKRSASPLLAPTSPPRDWLEGAERVSTGGERSATPRSSQVEQVEGQLEGEDTVEDKAERAGVSEDLIEVLVTYGISRGDLPPLSRHKIPTKFFTVPKLARTGPVALV</sequence>
<evidence type="ECO:0000256" key="1">
    <source>
        <dbReference type="SAM" id="MobiDB-lite"/>
    </source>
</evidence>
<feature type="region of interest" description="Disordered" evidence="1">
    <location>
        <begin position="147"/>
        <end position="178"/>
    </location>
</feature>
<evidence type="ECO:0000313" key="2">
    <source>
        <dbReference type="EnsemblMetazoa" id="AARA018194-PA"/>
    </source>
</evidence>
<protein>
    <submittedName>
        <fullName evidence="2">Uncharacterized protein</fullName>
    </submittedName>
</protein>